<evidence type="ECO:0000256" key="1">
    <source>
        <dbReference type="SAM" id="MobiDB-lite"/>
    </source>
</evidence>
<evidence type="ECO:0000313" key="4">
    <source>
        <dbReference type="Proteomes" id="UP000326396"/>
    </source>
</evidence>
<organism evidence="3 4">
    <name type="scientific">Mikania micrantha</name>
    <name type="common">bitter vine</name>
    <dbReference type="NCBI Taxonomy" id="192012"/>
    <lineage>
        <taxon>Eukaryota</taxon>
        <taxon>Viridiplantae</taxon>
        <taxon>Streptophyta</taxon>
        <taxon>Embryophyta</taxon>
        <taxon>Tracheophyta</taxon>
        <taxon>Spermatophyta</taxon>
        <taxon>Magnoliopsida</taxon>
        <taxon>eudicotyledons</taxon>
        <taxon>Gunneridae</taxon>
        <taxon>Pentapetalae</taxon>
        <taxon>asterids</taxon>
        <taxon>campanulids</taxon>
        <taxon>Asterales</taxon>
        <taxon>Asteraceae</taxon>
        <taxon>Asteroideae</taxon>
        <taxon>Heliantheae alliance</taxon>
        <taxon>Eupatorieae</taxon>
        <taxon>Mikania</taxon>
    </lineage>
</organism>
<evidence type="ECO:0000259" key="2">
    <source>
        <dbReference type="Pfam" id="PF03732"/>
    </source>
</evidence>
<protein>
    <recommendedName>
        <fullName evidence="2">Retrotransposon gag domain-containing protein</fullName>
    </recommendedName>
</protein>
<dbReference type="InterPro" id="IPR005162">
    <property type="entry name" value="Retrotrans_gag_dom"/>
</dbReference>
<gene>
    <name evidence="3" type="ORF">E3N88_19169</name>
</gene>
<dbReference type="PANTHER" id="PTHR33223:SF6">
    <property type="entry name" value="CCHC-TYPE DOMAIN-CONTAINING PROTEIN"/>
    <property type="match status" value="1"/>
</dbReference>
<evidence type="ECO:0000313" key="3">
    <source>
        <dbReference type="EMBL" id="KAD4982498.1"/>
    </source>
</evidence>
<dbReference type="PANTHER" id="PTHR33223">
    <property type="entry name" value="CCHC-TYPE DOMAIN-CONTAINING PROTEIN"/>
    <property type="match status" value="1"/>
</dbReference>
<feature type="region of interest" description="Disordered" evidence="1">
    <location>
        <begin position="217"/>
        <end position="245"/>
    </location>
</feature>
<dbReference type="Pfam" id="PF03732">
    <property type="entry name" value="Retrotrans_gag"/>
    <property type="match status" value="1"/>
</dbReference>
<feature type="compositionally biased region" description="Polar residues" evidence="1">
    <location>
        <begin position="168"/>
        <end position="178"/>
    </location>
</feature>
<sequence length="245" mass="27829">METVFRVSNCPEECRVKYATCTLNGAALTWWNNHVQGLGIDEAYQIPWLTLKQMMMDEYCPRSEIQKMEEEFYNLKVQGSDIVSYTTRFHELAQLCPTMVTPEYKRIEQYLKGLPPSIEDMVTSSKPDTIQSAIRLAHRLIDQAVRRGTLGTKVQEEKQNIGNKRKWNSNPPNQTQKKPTQKLEQVHALTGTGHEEQMAGNFIHQTAGAAVNIQEDTKAAEAVSDEDARKDDDSTIITSKDIKEP</sequence>
<accession>A0A5N6NPC2</accession>
<feature type="region of interest" description="Disordered" evidence="1">
    <location>
        <begin position="157"/>
        <end position="184"/>
    </location>
</feature>
<dbReference type="EMBL" id="SZYD01000010">
    <property type="protein sequence ID" value="KAD4982498.1"/>
    <property type="molecule type" value="Genomic_DNA"/>
</dbReference>
<proteinExistence type="predicted"/>
<dbReference type="AlphaFoldDB" id="A0A5N6NPC2"/>
<feature type="domain" description="Retrotransposon gag" evidence="2">
    <location>
        <begin position="17"/>
        <end position="115"/>
    </location>
</feature>
<dbReference type="OrthoDB" id="1728409at2759"/>
<dbReference type="Proteomes" id="UP000326396">
    <property type="component" value="Linkage Group LG18"/>
</dbReference>
<comment type="caution">
    <text evidence="3">The sequence shown here is derived from an EMBL/GenBank/DDBJ whole genome shotgun (WGS) entry which is preliminary data.</text>
</comment>
<name>A0A5N6NPC2_9ASTR</name>
<reference evidence="3 4" key="1">
    <citation type="submission" date="2019-05" db="EMBL/GenBank/DDBJ databases">
        <title>Mikania micrantha, genome provides insights into the molecular mechanism of rapid growth.</title>
        <authorList>
            <person name="Liu B."/>
        </authorList>
    </citation>
    <scope>NUCLEOTIDE SEQUENCE [LARGE SCALE GENOMIC DNA]</scope>
    <source>
        <strain evidence="3">NLD-2019</strain>
        <tissue evidence="3">Leaf</tissue>
    </source>
</reference>
<keyword evidence="4" id="KW-1185">Reference proteome</keyword>